<dbReference type="RefSeq" id="WP_261297840.1">
    <property type="nucleotide sequence ID" value="NZ_JAMTCD010000006.1"/>
</dbReference>
<name>A0A9X3AMJ1_9GAMM</name>
<dbReference type="AlphaFoldDB" id="A0A9X3AMJ1"/>
<gene>
    <name evidence="2" type="ORF">NE535_06420</name>
</gene>
<sequence>MQIQSAYSSGVQGLQSAQQGLAQATTAVAAPDPKPTAPPAQQDTVTLSSRAVDQSDKTSALVSAVESQQQGEASVKVIEAATETVGSIINIEA</sequence>
<proteinExistence type="predicted"/>
<accession>A0A9X3AMJ1</accession>
<comment type="caution">
    <text evidence="2">The sequence shown here is derived from an EMBL/GenBank/DDBJ whole genome shotgun (WGS) entry which is preliminary data.</text>
</comment>
<protein>
    <submittedName>
        <fullName evidence="2">Chemotaxis protein</fullName>
    </submittedName>
</protein>
<feature type="region of interest" description="Disordered" evidence="1">
    <location>
        <begin position="21"/>
        <end position="74"/>
    </location>
</feature>
<dbReference type="EMBL" id="JAMTCD010000006">
    <property type="protein sequence ID" value="MCT7941432.1"/>
    <property type="molecule type" value="Genomic_DNA"/>
</dbReference>
<dbReference type="Proteomes" id="UP001155546">
    <property type="component" value="Unassembled WGS sequence"/>
</dbReference>
<feature type="compositionally biased region" description="Polar residues" evidence="1">
    <location>
        <begin position="41"/>
        <end position="72"/>
    </location>
</feature>
<evidence type="ECO:0000313" key="2">
    <source>
        <dbReference type="EMBL" id="MCT7941432.1"/>
    </source>
</evidence>
<organism evidence="2 3">
    <name type="scientific">Shewanella holmiensis</name>
    <dbReference type="NCBI Taxonomy" id="2952222"/>
    <lineage>
        <taxon>Bacteria</taxon>
        <taxon>Pseudomonadati</taxon>
        <taxon>Pseudomonadota</taxon>
        <taxon>Gammaproteobacteria</taxon>
        <taxon>Alteromonadales</taxon>
        <taxon>Shewanellaceae</taxon>
        <taxon>Shewanella</taxon>
    </lineage>
</organism>
<keyword evidence="3" id="KW-1185">Reference proteome</keyword>
<evidence type="ECO:0000256" key="1">
    <source>
        <dbReference type="SAM" id="MobiDB-lite"/>
    </source>
</evidence>
<reference evidence="2" key="1">
    <citation type="journal article" date="2023" name="Int. J. Syst. Evol. Microbiol.">
        <title>&lt;i&gt;Shewanella septentrionalis&lt;/i&gt; sp. nov. and &lt;i&gt;Shewanella holmiensis&lt;/i&gt; sp. nov., isolated from Baltic Sea water and sediments.</title>
        <authorList>
            <person name="Martin-Rodriguez A.J."/>
            <person name="Thorell K."/>
            <person name="Joffre E."/>
            <person name="Jensie-Markopoulos S."/>
            <person name="Moore E.R.B."/>
            <person name="Sjoling A."/>
        </authorList>
    </citation>
    <scope>NUCLEOTIDE SEQUENCE</scope>
    <source>
        <strain evidence="2">SP1S2-7</strain>
    </source>
</reference>
<feature type="compositionally biased region" description="Low complexity" evidence="1">
    <location>
        <begin position="21"/>
        <end position="31"/>
    </location>
</feature>
<evidence type="ECO:0000313" key="3">
    <source>
        <dbReference type="Proteomes" id="UP001155546"/>
    </source>
</evidence>